<feature type="compositionally biased region" description="Basic residues" evidence="7">
    <location>
        <begin position="116"/>
        <end position="128"/>
    </location>
</feature>
<evidence type="ECO:0000256" key="7">
    <source>
        <dbReference type="SAM" id="MobiDB-lite"/>
    </source>
</evidence>
<keyword evidence="4" id="KW-0863">Zinc-finger</keyword>
<accession>A9QXU8</accession>
<feature type="compositionally biased region" description="Basic and acidic residues" evidence="7">
    <location>
        <begin position="55"/>
        <end position="66"/>
    </location>
</feature>
<proteinExistence type="inferred from homology"/>
<feature type="region of interest" description="Disordered" evidence="7">
    <location>
        <begin position="23"/>
        <end position="208"/>
    </location>
</feature>
<sequence>MACSAKPAPGYKYDEDDAMSLLDYDSGAETNSFSGDTDEEMFARPKTGNVNNDGLKPDIKQNKYEDGTAETQSNDWIILDSMEPGKSENPNVATDEDRGTTANEKKKPSDHDTGKYVKRARAKRHSPRNHGSPYGHHGNKRRSSDHDQRHQSKMQSDNEATVGDADRSPPNRDRRRMSDKSDFKQSRRSQRSSPAHEGRDQRAINRPTIQQRINSIFERCRATLSGGVQNGGFRTTAEHPWASVLSFDNANSGPEGRRVSWHTLCLIGKELRRMFEIRQLASSAAIGLRAAVLRNEDLIAALASCDEIMAWLKMHEFYGLPLIPNDPIVATVNSLLENLKLKLRPIFLCREMRTRRSFDEMLKRGDKGDIVDLPSFLFITLVKLSRALKRPSDYIPLGDVDPLGLLRSYIPGACITGILEMIDEHLHDCHDQQCKLYSSYVISPVFLHGKYFYCNEMF</sequence>
<evidence type="ECO:0000256" key="4">
    <source>
        <dbReference type="ARBA" id="ARBA00022771"/>
    </source>
</evidence>
<reference evidence="8" key="1">
    <citation type="journal article" date="2008" name="Intervirology">
        <title>Phylogeny of duck enteritis virus: evolutionary relationship in the family Herpesviridae.</title>
        <authorList>
            <person name="Liu S."/>
            <person name="Li H."/>
            <person name="Li Y."/>
            <person name="Han Z."/>
            <person name="Shao Y."/>
            <person name="An R."/>
            <person name="Kong X."/>
        </authorList>
    </citation>
    <scope>NUCLEOTIDE SEQUENCE</scope>
    <source>
        <strain evidence="8">DEV</strain>
    </source>
</reference>
<feature type="compositionally biased region" description="Basic and acidic residues" evidence="7">
    <location>
        <begin position="194"/>
        <end position="203"/>
    </location>
</feature>
<dbReference type="GO" id="GO:0003723">
    <property type="term" value="F:RNA binding"/>
    <property type="evidence" value="ECO:0007669"/>
    <property type="project" value="UniProtKB-KW"/>
</dbReference>
<evidence type="ECO:0000256" key="2">
    <source>
        <dbReference type="ARBA" id="ARBA00008477"/>
    </source>
</evidence>
<dbReference type="GO" id="GO:0030430">
    <property type="term" value="C:host cell cytoplasm"/>
    <property type="evidence" value="ECO:0007669"/>
    <property type="project" value="UniProtKB-SubCell"/>
</dbReference>
<dbReference type="GO" id="GO:0008270">
    <property type="term" value="F:zinc ion binding"/>
    <property type="evidence" value="ECO:0007669"/>
    <property type="project" value="UniProtKB-KW"/>
</dbReference>
<keyword evidence="6" id="KW-0694">RNA-binding</keyword>
<dbReference type="Pfam" id="PF05459">
    <property type="entry name" value="Herpes_UL69"/>
    <property type="match status" value="1"/>
</dbReference>
<evidence type="ECO:0000313" key="8">
    <source>
        <dbReference type="EMBL" id="ABX57829.1"/>
    </source>
</evidence>
<dbReference type="EMBL" id="EU294364">
    <property type="protein sequence ID" value="ABX57829.1"/>
    <property type="molecule type" value="Genomic_DNA"/>
</dbReference>
<evidence type="ECO:0000256" key="5">
    <source>
        <dbReference type="ARBA" id="ARBA00022833"/>
    </source>
</evidence>
<evidence type="ECO:0000256" key="3">
    <source>
        <dbReference type="ARBA" id="ARBA00022723"/>
    </source>
</evidence>
<feature type="compositionally biased region" description="Basic and acidic residues" evidence="7">
    <location>
        <begin position="164"/>
        <end position="185"/>
    </location>
</feature>
<organism evidence="8">
    <name type="scientific">anatid alphaherpesvirus 1</name>
    <dbReference type="NCBI Taxonomy" id="104388"/>
    <lineage>
        <taxon>Viruses</taxon>
        <taxon>Duplodnaviria</taxon>
        <taxon>Heunggongvirae</taxon>
        <taxon>Peploviricota</taxon>
        <taxon>Herviviricetes</taxon>
        <taxon>Herpesvirales</taxon>
        <taxon>Orthoherpesviridae</taxon>
        <taxon>Alphaherpesvirinae</taxon>
        <taxon>Mardivirus</taxon>
        <taxon>Mardivirus anatidalpha1</taxon>
    </lineage>
</organism>
<dbReference type="InterPro" id="IPR008648">
    <property type="entry name" value="ICP27-like"/>
</dbReference>
<protein>
    <submittedName>
        <fullName evidence="8">UL54</fullName>
    </submittedName>
</protein>
<dbReference type="SMR" id="A9QXU8"/>
<comment type="similarity">
    <text evidence="2">Belongs to the HHV-1 ICP27 protein family.</text>
</comment>
<gene>
    <name evidence="8" type="primary">UL54</name>
</gene>
<dbReference type="GO" id="GO:0006355">
    <property type="term" value="P:regulation of DNA-templated transcription"/>
    <property type="evidence" value="ECO:0007669"/>
    <property type="project" value="InterPro"/>
</dbReference>
<evidence type="ECO:0000256" key="6">
    <source>
        <dbReference type="ARBA" id="ARBA00022884"/>
    </source>
</evidence>
<keyword evidence="3" id="KW-0479">Metal-binding</keyword>
<name>A9QXU8_9ALPH</name>
<keyword evidence="5" id="KW-0862">Zinc</keyword>
<comment type="subcellular location">
    <subcellularLocation>
        <location evidence="1">Host cytoplasm</location>
    </subcellularLocation>
</comment>
<evidence type="ECO:0000256" key="1">
    <source>
        <dbReference type="ARBA" id="ARBA00004192"/>
    </source>
</evidence>
<feature type="compositionally biased region" description="Basic and acidic residues" evidence="7">
    <location>
        <begin position="95"/>
        <end position="115"/>
    </location>
</feature>